<dbReference type="PROSITE" id="PS50263">
    <property type="entry name" value="CN_HYDROLASE"/>
    <property type="match status" value="1"/>
</dbReference>
<dbReference type="InterPro" id="IPR052737">
    <property type="entry name" value="Omega-amidase_YafV"/>
</dbReference>
<dbReference type="GO" id="GO:0050152">
    <property type="term" value="F:omega-amidase activity"/>
    <property type="evidence" value="ECO:0007669"/>
    <property type="project" value="TreeGrafter"/>
</dbReference>
<dbReference type="RefSeq" id="WP_184202728.1">
    <property type="nucleotide sequence ID" value="NZ_JACHGW010000005.1"/>
</dbReference>
<evidence type="ECO:0000259" key="1">
    <source>
        <dbReference type="PROSITE" id="PS50263"/>
    </source>
</evidence>
<sequence length="245" mass="27438">MKVLALQFDIAWEDREANFAKVEQLLTEASPEPGTLVVLSEMFATGFSMSPEASEPHKGPTSRFLAQLAKRWQITLVGGAAIGKRNQALVFGPDGKLLHRYSKLKPFRVGGEIYQAGSQWAVFGWGETTVAPFICYDLRFPEVFRSVAGICRPELYLVIASWPAARAHHWVRLLQARAIENQAYFLGVNRCGTDPFFTFPGRSLLVDWHGEILADAGSEETHLLASLDLPALREYRSQLRFLDDI</sequence>
<keyword evidence="2" id="KW-0378">Hydrolase</keyword>
<proteinExistence type="predicted"/>
<name>A0A7W9SVG7_ARMRO</name>
<dbReference type="PANTHER" id="PTHR47799:SF1">
    <property type="entry name" value="OMEGA-AMIDASE YAFV"/>
    <property type="match status" value="1"/>
</dbReference>
<dbReference type="SUPFAM" id="SSF56317">
    <property type="entry name" value="Carbon-nitrogen hydrolase"/>
    <property type="match status" value="1"/>
</dbReference>
<protein>
    <submittedName>
        <fullName evidence="2">Putative amidohydrolase</fullName>
    </submittedName>
</protein>
<evidence type="ECO:0000313" key="2">
    <source>
        <dbReference type="EMBL" id="MBB6052929.1"/>
    </source>
</evidence>
<dbReference type="PANTHER" id="PTHR47799">
    <property type="entry name" value="OMEGA-AMIDASE YAFV"/>
    <property type="match status" value="1"/>
</dbReference>
<organism evidence="2 3">
    <name type="scientific">Armatimonas rosea</name>
    <dbReference type="NCBI Taxonomy" id="685828"/>
    <lineage>
        <taxon>Bacteria</taxon>
        <taxon>Bacillati</taxon>
        <taxon>Armatimonadota</taxon>
        <taxon>Armatimonadia</taxon>
        <taxon>Armatimonadales</taxon>
        <taxon>Armatimonadaceae</taxon>
        <taxon>Armatimonas</taxon>
    </lineage>
</organism>
<gene>
    <name evidence="2" type="ORF">HNQ39_004761</name>
</gene>
<dbReference type="AlphaFoldDB" id="A0A7W9SVG7"/>
<dbReference type="InterPro" id="IPR036526">
    <property type="entry name" value="C-N_Hydrolase_sf"/>
</dbReference>
<reference evidence="2 3" key="1">
    <citation type="submission" date="2020-08" db="EMBL/GenBank/DDBJ databases">
        <title>Genomic Encyclopedia of Type Strains, Phase IV (KMG-IV): sequencing the most valuable type-strain genomes for metagenomic binning, comparative biology and taxonomic classification.</title>
        <authorList>
            <person name="Goeker M."/>
        </authorList>
    </citation>
    <scope>NUCLEOTIDE SEQUENCE [LARGE SCALE GENOMIC DNA]</scope>
    <source>
        <strain evidence="2 3">DSM 23562</strain>
    </source>
</reference>
<evidence type="ECO:0000313" key="3">
    <source>
        <dbReference type="Proteomes" id="UP000520814"/>
    </source>
</evidence>
<dbReference type="Proteomes" id="UP000520814">
    <property type="component" value="Unassembled WGS sequence"/>
</dbReference>
<comment type="caution">
    <text evidence="2">The sequence shown here is derived from an EMBL/GenBank/DDBJ whole genome shotgun (WGS) entry which is preliminary data.</text>
</comment>
<dbReference type="EMBL" id="JACHGW010000005">
    <property type="protein sequence ID" value="MBB6052929.1"/>
    <property type="molecule type" value="Genomic_DNA"/>
</dbReference>
<dbReference type="GO" id="GO:0106008">
    <property type="term" value="F:2-oxoglutaramate amidase activity"/>
    <property type="evidence" value="ECO:0007669"/>
    <property type="project" value="TreeGrafter"/>
</dbReference>
<keyword evidence="3" id="KW-1185">Reference proteome</keyword>
<dbReference type="InterPro" id="IPR003010">
    <property type="entry name" value="C-N_Hydrolase"/>
</dbReference>
<dbReference type="Pfam" id="PF00795">
    <property type="entry name" value="CN_hydrolase"/>
    <property type="match status" value="1"/>
</dbReference>
<accession>A0A7W9SVG7</accession>
<feature type="domain" description="CN hydrolase" evidence="1">
    <location>
        <begin position="1"/>
        <end position="229"/>
    </location>
</feature>
<dbReference type="Gene3D" id="3.60.110.10">
    <property type="entry name" value="Carbon-nitrogen hydrolase"/>
    <property type="match status" value="1"/>
</dbReference>